<organism evidence="2 3">
    <name type="scientific">Aureobasidium pullulans</name>
    <name type="common">Black yeast</name>
    <name type="synonym">Pullularia pullulans</name>
    <dbReference type="NCBI Taxonomy" id="5580"/>
    <lineage>
        <taxon>Eukaryota</taxon>
        <taxon>Fungi</taxon>
        <taxon>Dikarya</taxon>
        <taxon>Ascomycota</taxon>
        <taxon>Pezizomycotina</taxon>
        <taxon>Dothideomycetes</taxon>
        <taxon>Dothideomycetidae</taxon>
        <taxon>Dothideales</taxon>
        <taxon>Saccotheciaceae</taxon>
        <taxon>Aureobasidium</taxon>
    </lineage>
</organism>
<dbReference type="AlphaFoldDB" id="A0A4S9SNP9"/>
<comment type="caution">
    <text evidence="2">The sequence shown here is derived from an EMBL/GenBank/DDBJ whole genome shotgun (WGS) entry which is preliminary data.</text>
</comment>
<accession>A0A4S9SNP9</accession>
<proteinExistence type="predicted"/>
<evidence type="ECO:0000256" key="1">
    <source>
        <dbReference type="SAM" id="MobiDB-lite"/>
    </source>
</evidence>
<evidence type="ECO:0000313" key="2">
    <source>
        <dbReference type="EMBL" id="THZ12363.1"/>
    </source>
</evidence>
<reference evidence="2 3" key="1">
    <citation type="submission" date="2018-10" db="EMBL/GenBank/DDBJ databases">
        <title>Fifty Aureobasidium pullulans genomes reveal a recombining polyextremotolerant generalist.</title>
        <authorList>
            <person name="Gostincar C."/>
            <person name="Turk M."/>
            <person name="Zajc J."/>
            <person name="Gunde-Cimerman N."/>
        </authorList>
    </citation>
    <scope>NUCLEOTIDE SEQUENCE [LARGE SCALE GENOMIC DNA]</scope>
    <source>
        <strain evidence="2 3">EXF-3844</strain>
    </source>
</reference>
<name>A0A4S9SNP9_AURPU</name>
<feature type="compositionally biased region" description="Polar residues" evidence="1">
    <location>
        <begin position="16"/>
        <end position="27"/>
    </location>
</feature>
<feature type="compositionally biased region" description="Polar residues" evidence="1">
    <location>
        <begin position="39"/>
        <end position="48"/>
    </location>
</feature>
<dbReference type="EMBL" id="QZBN01002211">
    <property type="protein sequence ID" value="THZ12363.1"/>
    <property type="molecule type" value="Genomic_DNA"/>
</dbReference>
<feature type="region of interest" description="Disordered" evidence="1">
    <location>
        <begin position="1"/>
        <end position="65"/>
    </location>
</feature>
<sequence>MIDRGVGKASLVRASHSPTGRTLSRTVSHGEGARATPFAPTNSPSIISSALGPPGSDGISGIKRQSAGIPGLGDTILFIPRRSSACRENLNAERPFKKRGLVPPPSQRLPTNFDLDVNSTPVLFPPSRKLKIAEAARIDVSELSEETKRIMGYAVERPVDDNTVAPILGAQTDEVKTQASPVSRFSAGKTISAARAKLANGAGAKYNIKSTSESLTEDVSSIEMNPFVRIRPRFNMPAEEEDIEAADDGERNARVEAMMVFNPVIGAITVLRSSRNPVSVLKTHVSRSAHSKRVHFLALETLVQHTSIRLARYNDKKIFGPVLSMSFVLLHASFSSSPPNSAKLLSALEDFKGMLTLLLEKLRELLRTAQT</sequence>
<gene>
    <name evidence="2" type="ORF">D6C90_10390</name>
</gene>
<protein>
    <submittedName>
        <fullName evidence="2">Uncharacterized protein</fullName>
    </submittedName>
</protein>
<evidence type="ECO:0000313" key="3">
    <source>
        <dbReference type="Proteomes" id="UP000310121"/>
    </source>
</evidence>
<dbReference type="Proteomes" id="UP000310121">
    <property type="component" value="Unassembled WGS sequence"/>
</dbReference>